<evidence type="ECO:0000256" key="2">
    <source>
        <dbReference type="ARBA" id="ARBA00022737"/>
    </source>
</evidence>
<evidence type="ECO:0000256" key="1">
    <source>
        <dbReference type="ARBA" id="ARBA00009648"/>
    </source>
</evidence>
<evidence type="ECO:0000256" key="4">
    <source>
        <dbReference type="PROSITE-ProRule" id="PRU00277"/>
    </source>
</evidence>
<comment type="caution">
    <text evidence="6">The sequence shown here is derived from an EMBL/GenBank/DDBJ whole genome shotgun (WGS) entry which is preliminary data.</text>
</comment>
<comment type="similarity">
    <text evidence="1">Belongs to the FKBP6 family.</text>
</comment>
<feature type="repeat" description="TPR" evidence="5">
    <location>
        <begin position="252"/>
        <end position="285"/>
    </location>
</feature>
<keyword evidence="4" id="KW-0697">Rotamase</keyword>
<dbReference type="InterPro" id="IPR011990">
    <property type="entry name" value="TPR-like_helical_dom_sf"/>
</dbReference>
<sequence length="408" mass="46727">LNHECIDGATDAEADEDKSPFTLLKQRMTRVTDDEGVYKMIVKKGTGEIVTPGAICRVHYNGYIEYRGEPFDSTRLRNRQQQIRLGASFILGFDVAMATMRKGEISKFIFSPAYAYREMGCPPRIPPDTSVLFEIEMVSFVDQAASDEFSEFPTEERNKASFESIHEVAHSFRETGNDLFRQNEFYRAIKKYDKGIQLLETCRVQDATEEKKMNDTLLLLYMNASLCSLKLGQGSRAKTFGRKALDIDPKNIKAVFRIAQGFQKEGDFSKAREWYLRAQRQEPNNSEIRVALQKLDQDVQRWRLSEKQMCKRMFCEAKPGSPVSAKENIAPEPEEKPATGVSEDVKSVIMKRLRDFQADDKQNEITFPSSLTTNEVNFLVEEARGNDLHCITPTKKISYLKIMKEKPE</sequence>
<dbReference type="SUPFAM" id="SSF54534">
    <property type="entry name" value="FKBP-like"/>
    <property type="match status" value="1"/>
</dbReference>
<feature type="non-terminal residue" evidence="6">
    <location>
        <position position="408"/>
    </location>
</feature>
<dbReference type="InterPro" id="IPR042282">
    <property type="entry name" value="FKBP6/shu"/>
</dbReference>
<dbReference type="InterPro" id="IPR046357">
    <property type="entry name" value="PPIase_dom_sf"/>
</dbReference>
<dbReference type="PROSITE" id="PS50059">
    <property type="entry name" value="FKBP_PPIASE"/>
    <property type="match status" value="1"/>
</dbReference>
<dbReference type="PANTHER" id="PTHR46674:SF1">
    <property type="entry name" value="INACTIVE PEPTIDYL-PROLYL CIS-TRANS ISOMERASE FKBP6"/>
    <property type="match status" value="1"/>
</dbReference>
<dbReference type="GO" id="GO:0034587">
    <property type="term" value="P:piRNA processing"/>
    <property type="evidence" value="ECO:0007669"/>
    <property type="project" value="TreeGrafter"/>
</dbReference>
<dbReference type="Proteomes" id="UP001152795">
    <property type="component" value="Unassembled WGS sequence"/>
</dbReference>
<organism evidence="6 7">
    <name type="scientific">Paramuricea clavata</name>
    <name type="common">Red gorgonian</name>
    <name type="synonym">Violescent sea-whip</name>
    <dbReference type="NCBI Taxonomy" id="317549"/>
    <lineage>
        <taxon>Eukaryota</taxon>
        <taxon>Metazoa</taxon>
        <taxon>Cnidaria</taxon>
        <taxon>Anthozoa</taxon>
        <taxon>Octocorallia</taxon>
        <taxon>Malacalcyonacea</taxon>
        <taxon>Plexauridae</taxon>
        <taxon>Paramuricea</taxon>
    </lineage>
</organism>
<name>A0A6S7H9M9_PARCT</name>
<gene>
    <name evidence="6" type="ORF">PACLA_8A048731</name>
</gene>
<dbReference type="InterPro" id="IPR019734">
    <property type="entry name" value="TPR_rpt"/>
</dbReference>
<dbReference type="Gene3D" id="1.25.40.10">
    <property type="entry name" value="Tetratricopeptide repeat domain"/>
    <property type="match status" value="1"/>
</dbReference>
<reference evidence="6" key="1">
    <citation type="submission" date="2020-04" db="EMBL/GenBank/DDBJ databases">
        <authorList>
            <person name="Alioto T."/>
            <person name="Alioto T."/>
            <person name="Gomez Garrido J."/>
        </authorList>
    </citation>
    <scope>NUCLEOTIDE SEQUENCE</scope>
    <source>
        <strain evidence="6">A484AB</strain>
    </source>
</reference>
<evidence type="ECO:0000313" key="6">
    <source>
        <dbReference type="EMBL" id="CAB3999747.1"/>
    </source>
</evidence>
<protein>
    <recommendedName>
        <fullName evidence="4">peptidylprolyl isomerase</fullName>
        <ecNumber evidence="4">5.2.1.8</ecNumber>
    </recommendedName>
</protein>
<dbReference type="GO" id="GO:0005737">
    <property type="term" value="C:cytoplasm"/>
    <property type="evidence" value="ECO:0007669"/>
    <property type="project" value="TreeGrafter"/>
</dbReference>
<proteinExistence type="inferred from homology"/>
<dbReference type="EC" id="5.2.1.8" evidence="4"/>
<keyword evidence="3 5" id="KW-0802">TPR repeat</keyword>
<evidence type="ECO:0000256" key="5">
    <source>
        <dbReference type="PROSITE-ProRule" id="PRU00339"/>
    </source>
</evidence>
<dbReference type="PROSITE" id="PS50005">
    <property type="entry name" value="TPR"/>
    <property type="match status" value="1"/>
</dbReference>
<evidence type="ECO:0000313" key="7">
    <source>
        <dbReference type="Proteomes" id="UP001152795"/>
    </source>
</evidence>
<dbReference type="Pfam" id="PF00254">
    <property type="entry name" value="FKBP_C"/>
    <property type="match status" value="1"/>
</dbReference>
<dbReference type="OrthoDB" id="8116123at2759"/>
<comment type="catalytic activity">
    <reaction evidence="4">
        <text>[protein]-peptidylproline (omega=180) = [protein]-peptidylproline (omega=0)</text>
        <dbReference type="Rhea" id="RHEA:16237"/>
        <dbReference type="Rhea" id="RHEA-COMP:10747"/>
        <dbReference type="Rhea" id="RHEA-COMP:10748"/>
        <dbReference type="ChEBI" id="CHEBI:83833"/>
        <dbReference type="ChEBI" id="CHEBI:83834"/>
        <dbReference type="EC" id="5.2.1.8"/>
    </reaction>
</comment>
<evidence type="ECO:0000256" key="3">
    <source>
        <dbReference type="ARBA" id="ARBA00022803"/>
    </source>
</evidence>
<keyword evidence="4 6" id="KW-0413">Isomerase</keyword>
<dbReference type="InterPro" id="IPR001179">
    <property type="entry name" value="PPIase_FKBP_dom"/>
</dbReference>
<accession>A0A6S7H9M9</accession>
<dbReference type="Gene3D" id="3.10.50.40">
    <property type="match status" value="1"/>
</dbReference>
<dbReference type="EMBL" id="CACRXK020003661">
    <property type="protein sequence ID" value="CAB3999747.1"/>
    <property type="molecule type" value="Genomic_DNA"/>
</dbReference>
<keyword evidence="7" id="KW-1185">Reference proteome</keyword>
<dbReference type="GO" id="GO:0003755">
    <property type="term" value="F:peptidyl-prolyl cis-trans isomerase activity"/>
    <property type="evidence" value="ECO:0007669"/>
    <property type="project" value="UniProtKB-KW"/>
</dbReference>
<dbReference type="AlphaFoldDB" id="A0A6S7H9M9"/>
<dbReference type="SUPFAM" id="SSF48452">
    <property type="entry name" value="TPR-like"/>
    <property type="match status" value="1"/>
</dbReference>
<dbReference type="GO" id="GO:0007283">
    <property type="term" value="P:spermatogenesis"/>
    <property type="evidence" value="ECO:0007669"/>
    <property type="project" value="TreeGrafter"/>
</dbReference>
<dbReference type="SMART" id="SM00028">
    <property type="entry name" value="TPR"/>
    <property type="match status" value="3"/>
</dbReference>
<dbReference type="PANTHER" id="PTHR46674">
    <property type="entry name" value="INACTIVE PEPTIDYL-PROLYL CIS-TRANS ISOMERASE FKBP6"/>
    <property type="match status" value="1"/>
</dbReference>
<keyword evidence="2" id="KW-0677">Repeat</keyword>
<dbReference type="Pfam" id="PF14559">
    <property type="entry name" value="TPR_19"/>
    <property type="match status" value="1"/>
</dbReference>
<dbReference type="GO" id="GO:0051879">
    <property type="term" value="F:Hsp90 protein binding"/>
    <property type="evidence" value="ECO:0007669"/>
    <property type="project" value="TreeGrafter"/>
</dbReference>